<sequence>SKSKRKLGYNTSWPPADWKTAPDFNNSHTNGLRTRTGYVPLPIESSQKEDKPEDVVSFLQDHGIPFGYSVDWNSQSVASLTVGLQESTSKEGQPRSGTGRCAYTAGVLNQSVTVNIPQNPDIFPSALNERDQLFYGTPNPTNAQRTGKRGEMAAFDYFTNLVGEGSVNWVNNEAETGLPYDIVLRKMARAKSILKLKQQLLQQRTGSQFHQGNGNLQLNKGTLSVLYMLFCHIQRSKQYHISGIRPSNAGKASCS</sequence>
<reference evidence="2" key="1">
    <citation type="submission" date="2022-04" db="EMBL/GenBank/DDBJ databases">
        <title>A functionally conserved STORR gene fusion in Papaver species that diverged 16.8 million years ago.</title>
        <authorList>
            <person name="Catania T."/>
        </authorList>
    </citation>
    <scope>NUCLEOTIDE SEQUENCE</scope>
    <source>
        <strain evidence="2">S-188037</strain>
    </source>
</reference>
<organism evidence="2 3">
    <name type="scientific">Papaver atlanticum</name>
    <dbReference type="NCBI Taxonomy" id="357466"/>
    <lineage>
        <taxon>Eukaryota</taxon>
        <taxon>Viridiplantae</taxon>
        <taxon>Streptophyta</taxon>
        <taxon>Embryophyta</taxon>
        <taxon>Tracheophyta</taxon>
        <taxon>Spermatophyta</taxon>
        <taxon>Magnoliopsida</taxon>
        <taxon>Ranunculales</taxon>
        <taxon>Papaveraceae</taxon>
        <taxon>Papaveroideae</taxon>
        <taxon>Papaver</taxon>
    </lineage>
</organism>
<dbReference type="Proteomes" id="UP001202328">
    <property type="component" value="Unassembled WGS sequence"/>
</dbReference>
<feature type="non-terminal residue" evidence="2">
    <location>
        <position position="1"/>
    </location>
</feature>
<accession>A0AAD4X9R0</accession>
<keyword evidence="3" id="KW-1185">Reference proteome</keyword>
<evidence type="ECO:0000256" key="1">
    <source>
        <dbReference type="SAM" id="MobiDB-lite"/>
    </source>
</evidence>
<feature type="compositionally biased region" description="Polar residues" evidence="1">
    <location>
        <begin position="23"/>
        <end position="33"/>
    </location>
</feature>
<name>A0AAD4X9R0_9MAGN</name>
<evidence type="ECO:0000313" key="2">
    <source>
        <dbReference type="EMBL" id="KAI3865538.1"/>
    </source>
</evidence>
<dbReference type="AlphaFoldDB" id="A0AAD4X9R0"/>
<dbReference type="EMBL" id="JAJJMB010013805">
    <property type="protein sequence ID" value="KAI3865538.1"/>
    <property type="molecule type" value="Genomic_DNA"/>
</dbReference>
<evidence type="ECO:0000313" key="3">
    <source>
        <dbReference type="Proteomes" id="UP001202328"/>
    </source>
</evidence>
<feature type="region of interest" description="Disordered" evidence="1">
    <location>
        <begin position="1"/>
        <end position="36"/>
    </location>
</feature>
<gene>
    <name evidence="2" type="ORF">MKW98_002842</name>
</gene>
<protein>
    <submittedName>
        <fullName evidence="2">Uncharacterized protein</fullName>
    </submittedName>
</protein>
<comment type="caution">
    <text evidence="2">The sequence shown here is derived from an EMBL/GenBank/DDBJ whole genome shotgun (WGS) entry which is preliminary data.</text>
</comment>
<proteinExistence type="predicted"/>